<dbReference type="InterPro" id="IPR006175">
    <property type="entry name" value="YjgF/YER057c/UK114"/>
</dbReference>
<comment type="similarity">
    <text evidence="1">Belongs to the RutC family.</text>
</comment>
<protein>
    <submittedName>
        <fullName evidence="2">RidA family protein</fullName>
    </submittedName>
</protein>
<dbReference type="GO" id="GO:0005829">
    <property type="term" value="C:cytosol"/>
    <property type="evidence" value="ECO:0007669"/>
    <property type="project" value="TreeGrafter"/>
</dbReference>
<reference evidence="2" key="1">
    <citation type="journal article" date="2020" name="mSystems">
        <title>Genome- and Community-Level Interaction Insights into Carbon Utilization and Element Cycling Functions of Hydrothermarchaeota in Hydrothermal Sediment.</title>
        <authorList>
            <person name="Zhou Z."/>
            <person name="Liu Y."/>
            <person name="Xu W."/>
            <person name="Pan J."/>
            <person name="Luo Z.H."/>
            <person name="Li M."/>
        </authorList>
    </citation>
    <scope>NUCLEOTIDE SEQUENCE</scope>
    <source>
        <strain evidence="2">HyVt-388</strain>
    </source>
</reference>
<dbReference type="AlphaFoldDB" id="A0A9C9K165"/>
<dbReference type="FunFam" id="3.30.1330.40:FF:000001">
    <property type="entry name" value="L-PSP family endoribonuclease"/>
    <property type="match status" value="1"/>
</dbReference>
<proteinExistence type="inferred from homology"/>
<dbReference type="GO" id="GO:0019239">
    <property type="term" value="F:deaminase activity"/>
    <property type="evidence" value="ECO:0007669"/>
    <property type="project" value="TreeGrafter"/>
</dbReference>
<dbReference type="Proteomes" id="UP000885826">
    <property type="component" value="Unassembled WGS sequence"/>
</dbReference>
<dbReference type="NCBIfam" id="TIGR00004">
    <property type="entry name" value="Rid family detoxifying hydrolase"/>
    <property type="match status" value="1"/>
</dbReference>
<comment type="caution">
    <text evidence="2">The sequence shown here is derived from an EMBL/GenBank/DDBJ whole genome shotgun (WGS) entry which is preliminary data.</text>
</comment>
<dbReference type="InterPro" id="IPR006056">
    <property type="entry name" value="RidA"/>
</dbReference>
<dbReference type="PROSITE" id="PS01094">
    <property type="entry name" value="UPF0076"/>
    <property type="match status" value="1"/>
</dbReference>
<name>A0A9C9K165_UNCW3</name>
<dbReference type="Gene3D" id="3.30.1330.40">
    <property type="entry name" value="RutC-like"/>
    <property type="match status" value="1"/>
</dbReference>
<evidence type="ECO:0000313" key="3">
    <source>
        <dbReference type="Proteomes" id="UP000885826"/>
    </source>
</evidence>
<dbReference type="SUPFAM" id="SSF55298">
    <property type="entry name" value="YjgF-like"/>
    <property type="match status" value="1"/>
</dbReference>
<gene>
    <name evidence="2" type="ORF">ENI34_09385</name>
</gene>
<dbReference type="InterPro" id="IPR035959">
    <property type="entry name" value="RutC-like_sf"/>
</dbReference>
<dbReference type="InterPro" id="IPR019897">
    <property type="entry name" value="RidA_CS"/>
</dbReference>
<dbReference type="CDD" id="cd00448">
    <property type="entry name" value="YjgF_YER057c_UK114_family"/>
    <property type="match status" value="1"/>
</dbReference>
<evidence type="ECO:0000313" key="2">
    <source>
        <dbReference type="EMBL" id="HEC79329.1"/>
    </source>
</evidence>
<sequence>MKKIIKTDKAPAAIGAYSQAIVAGDFVFTAGQIAISPETNQMLEGDVAEQTKQVLENIKAVLNAAGSDLSKVVKATVYLTAPEHFAPMNEVYSRYFAEEPPARVAVFVKSLPKNALVEIDAIACL</sequence>
<dbReference type="EMBL" id="DRIG01000095">
    <property type="protein sequence ID" value="HEC79329.1"/>
    <property type="molecule type" value="Genomic_DNA"/>
</dbReference>
<dbReference type="PANTHER" id="PTHR11803">
    <property type="entry name" value="2-IMINOBUTANOATE/2-IMINOPROPANOATE DEAMINASE RIDA"/>
    <property type="match status" value="1"/>
</dbReference>
<evidence type="ECO:0000256" key="1">
    <source>
        <dbReference type="ARBA" id="ARBA00010552"/>
    </source>
</evidence>
<organism evidence="2 3">
    <name type="scientific">candidate division WOR-3 bacterium</name>
    <dbReference type="NCBI Taxonomy" id="2052148"/>
    <lineage>
        <taxon>Bacteria</taxon>
        <taxon>Bacteria division WOR-3</taxon>
    </lineage>
</organism>
<accession>A0A9C9K165</accession>
<dbReference type="PANTHER" id="PTHR11803:SF39">
    <property type="entry name" value="2-IMINOBUTANOATE_2-IMINOPROPANOATE DEAMINASE"/>
    <property type="match status" value="1"/>
</dbReference>
<dbReference type="Pfam" id="PF01042">
    <property type="entry name" value="Ribonuc_L-PSP"/>
    <property type="match status" value="1"/>
</dbReference>